<dbReference type="EMBL" id="BPVZ01000101">
    <property type="protein sequence ID" value="GKV33650.1"/>
    <property type="molecule type" value="Genomic_DNA"/>
</dbReference>
<dbReference type="PANTHER" id="PTHR34046">
    <property type="entry name" value="OS06G0218800 PROTEIN"/>
    <property type="match status" value="1"/>
</dbReference>
<protein>
    <submittedName>
        <fullName evidence="1">Uncharacterized protein</fullName>
    </submittedName>
</protein>
<dbReference type="Proteomes" id="UP001054252">
    <property type="component" value="Unassembled WGS sequence"/>
</dbReference>
<evidence type="ECO:0000313" key="1">
    <source>
        <dbReference type="EMBL" id="GKV33650.1"/>
    </source>
</evidence>
<evidence type="ECO:0000313" key="2">
    <source>
        <dbReference type="Proteomes" id="UP001054252"/>
    </source>
</evidence>
<organism evidence="1 2">
    <name type="scientific">Rubroshorea leprosula</name>
    <dbReference type="NCBI Taxonomy" id="152421"/>
    <lineage>
        <taxon>Eukaryota</taxon>
        <taxon>Viridiplantae</taxon>
        <taxon>Streptophyta</taxon>
        <taxon>Embryophyta</taxon>
        <taxon>Tracheophyta</taxon>
        <taxon>Spermatophyta</taxon>
        <taxon>Magnoliopsida</taxon>
        <taxon>eudicotyledons</taxon>
        <taxon>Gunneridae</taxon>
        <taxon>Pentapetalae</taxon>
        <taxon>rosids</taxon>
        <taxon>malvids</taxon>
        <taxon>Malvales</taxon>
        <taxon>Dipterocarpaceae</taxon>
        <taxon>Rubroshorea</taxon>
    </lineage>
</organism>
<dbReference type="AlphaFoldDB" id="A0AAV5L8X7"/>
<name>A0AAV5L8X7_9ROSI</name>
<dbReference type="PANTHER" id="PTHR34046:SF7">
    <property type="entry name" value="DUF740 FAMILY PROTEIN"/>
    <property type="match status" value="1"/>
</dbReference>
<sequence length="168" mass="18115">MPMTNFRRSKEAAAAAAAAATGRCKPTVGCKKHPKHRQSPGVCSLCLRAKLSHLSTSSSRSIAKTKIESFSSSSSLSSNYSSCTSASSCSSPVYRYDRRYASGKGSFSSLFSIGSGNNRLLAKSRTVAFVPRIMRGNKDGDAKKNKTGFLLNKLFRPKRKEEGLVHAL</sequence>
<proteinExistence type="predicted"/>
<accession>A0AAV5L8X7</accession>
<gene>
    <name evidence="1" type="ORF">SLEP1_g42130</name>
</gene>
<comment type="caution">
    <text evidence="1">The sequence shown here is derived from an EMBL/GenBank/DDBJ whole genome shotgun (WGS) entry which is preliminary data.</text>
</comment>
<keyword evidence="2" id="KW-1185">Reference proteome</keyword>
<reference evidence="1 2" key="1">
    <citation type="journal article" date="2021" name="Commun. Biol.">
        <title>The genome of Shorea leprosula (Dipterocarpaceae) highlights the ecological relevance of drought in aseasonal tropical rainforests.</title>
        <authorList>
            <person name="Ng K.K.S."/>
            <person name="Kobayashi M.J."/>
            <person name="Fawcett J.A."/>
            <person name="Hatakeyama M."/>
            <person name="Paape T."/>
            <person name="Ng C.H."/>
            <person name="Ang C.C."/>
            <person name="Tnah L.H."/>
            <person name="Lee C.T."/>
            <person name="Nishiyama T."/>
            <person name="Sese J."/>
            <person name="O'Brien M.J."/>
            <person name="Copetti D."/>
            <person name="Mohd Noor M.I."/>
            <person name="Ong R.C."/>
            <person name="Putra M."/>
            <person name="Sireger I.Z."/>
            <person name="Indrioko S."/>
            <person name="Kosugi Y."/>
            <person name="Izuno A."/>
            <person name="Isagi Y."/>
            <person name="Lee S.L."/>
            <person name="Shimizu K.K."/>
        </authorList>
    </citation>
    <scope>NUCLEOTIDE SEQUENCE [LARGE SCALE GENOMIC DNA]</scope>
    <source>
        <strain evidence="1">214</strain>
    </source>
</reference>